<name>A0A1H3Z2V6_9ACTO</name>
<evidence type="ECO:0000256" key="2">
    <source>
        <dbReference type="ARBA" id="ARBA00009784"/>
    </source>
</evidence>
<dbReference type="RefSeq" id="WP_092563207.1">
    <property type="nucleotide sequence ID" value="NZ_FNQV01000005.1"/>
</dbReference>
<evidence type="ECO:0000256" key="7">
    <source>
        <dbReference type="RuleBase" id="RU362048"/>
    </source>
</evidence>
<protein>
    <recommendedName>
        <fullName evidence="7">UPF0056 membrane protein</fullName>
    </recommendedName>
</protein>
<proteinExistence type="inferred from homology"/>
<feature type="transmembrane region" description="Helical" evidence="7">
    <location>
        <begin position="12"/>
        <end position="33"/>
    </location>
</feature>
<feature type="transmembrane region" description="Helical" evidence="7">
    <location>
        <begin position="45"/>
        <end position="67"/>
    </location>
</feature>
<gene>
    <name evidence="8" type="ORF">SAMN02910418_01072</name>
</gene>
<sequence length="208" mass="21967">MNAYVDITLLMTTFLTLFVIMDPPGLVPVYLALTSTQTSKQRKKAAFQATITSLGVMATFTVFGQYILNFLQISLPALQVSGGLLLLIVAMELLAGKDGSGDAEGATKQNVALVPLATPLMAGPGSIVAIMVAWQRAPDGISSWTAIGIALIAIHLVLWLSMRFADIIHRVLGTDGTLLVTRLAGMLLAAIAVEILASGIFSYIAAHQ</sequence>
<dbReference type="PANTHER" id="PTHR33508">
    <property type="entry name" value="UPF0056 MEMBRANE PROTEIN YHCE"/>
    <property type="match status" value="1"/>
</dbReference>
<dbReference type="InterPro" id="IPR002771">
    <property type="entry name" value="Multi_antbiot-R_MarC"/>
</dbReference>
<feature type="transmembrane region" description="Helical" evidence="7">
    <location>
        <begin position="116"/>
        <end position="135"/>
    </location>
</feature>
<feature type="transmembrane region" description="Helical" evidence="7">
    <location>
        <begin position="183"/>
        <end position="206"/>
    </location>
</feature>
<dbReference type="Pfam" id="PF01914">
    <property type="entry name" value="MarC"/>
    <property type="match status" value="1"/>
</dbReference>
<dbReference type="EMBL" id="FNQV01000005">
    <property type="protein sequence ID" value="SEA17684.1"/>
    <property type="molecule type" value="Genomic_DNA"/>
</dbReference>
<evidence type="ECO:0000256" key="6">
    <source>
        <dbReference type="ARBA" id="ARBA00023136"/>
    </source>
</evidence>
<feature type="transmembrane region" description="Helical" evidence="7">
    <location>
        <begin position="73"/>
        <end position="95"/>
    </location>
</feature>
<dbReference type="Proteomes" id="UP000199288">
    <property type="component" value="Unassembled WGS sequence"/>
</dbReference>
<dbReference type="GO" id="GO:0005886">
    <property type="term" value="C:plasma membrane"/>
    <property type="evidence" value="ECO:0007669"/>
    <property type="project" value="UniProtKB-SubCell"/>
</dbReference>
<comment type="subcellular location">
    <subcellularLocation>
        <location evidence="1 7">Cell membrane</location>
        <topology evidence="1 7">Multi-pass membrane protein</topology>
    </subcellularLocation>
</comment>
<organism evidence="8 9">
    <name type="scientific">Bowdeniella nasicola</name>
    <dbReference type="NCBI Taxonomy" id="208480"/>
    <lineage>
        <taxon>Bacteria</taxon>
        <taxon>Bacillati</taxon>
        <taxon>Actinomycetota</taxon>
        <taxon>Actinomycetes</taxon>
        <taxon>Actinomycetales</taxon>
        <taxon>Actinomycetaceae</taxon>
        <taxon>Bowdeniella</taxon>
    </lineage>
</organism>
<keyword evidence="9" id="KW-1185">Reference proteome</keyword>
<keyword evidence="5 7" id="KW-1133">Transmembrane helix</keyword>
<evidence type="ECO:0000313" key="9">
    <source>
        <dbReference type="Proteomes" id="UP000199288"/>
    </source>
</evidence>
<dbReference type="PANTHER" id="PTHR33508:SF1">
    <property type="entry name" value="UPF0056 MEMBRANE PROTEIN YHCE"/>
    <property type="match status" value="1"/>
</dbReference>
<evidence type="ECO:0000256" key="1">
    <source>
        <dbReference type="ARBA" id="ARBA00004651"/>
    </source>
</evidence>
<comment type="similarity">
    <text evidence="2 7">Belongs to the UPF0056 (MarC) family.</text>
</comment>
<accession>A0A1H3Z2V6</accession>
<dbReference type="NCBIfam" id="TIGR00427">
    <property type="entry name" value="NAAT family transporter"/>
    <property type="match status" value="1"/>
</dbReference>
<evidence type="ECO:0000256" key="4">
    <source>
        <dbReference type="ARBA" id="ARBA00022692"/>
    </source>
</evidence>
<evidence type="ECO:0000256" key="5">
    <source>
        <dbReference type="ARBA" id="ARBA00022989"/>
    </source>
</evidence>
<dbReference type="OrthoDB" id="21094at2"/>
<evidence type="ECO:0000313" key="8">
    <source>
        <dbReference type="EMBL" id="SEA17684.1"/>
    </source>
</evidence>
<feature type="transmembrane region" description="Helical" evidence="7">
    <location>
        <begin position="141"/>
        <end position="162"/>
    </location>
</feature>
<evidence type="ECO:0000256" key="3">
    <source>
        <dbReference type="ARBA" id="ARBA00022475"/>
    </source>
</evidence>
<dbReference type="AlphaFoldDB" id="A0A1H3Z2V6"/>
<keyword evidence="4 7" id="KW-0812">Transmembrane</keyword>
<keyword evidence="3" id="KW-1003">Cell membrane</keyword>
<keyword evidence="6 7" id="KW-0472">Membrane</keyword>
<reference evidence="9" key="1">
    <citation type="submission" date="2016-10" db="EMBL/GenBank/DDBJ databases">
        <authorList>
            <person name="Varghese N."/>
            <person name="Submissions S."/>
        </authorList>
    </citation>
    <scope>NUCLEOTIDE SEQUENCE [LARGE SCALE GENOMIC DNA]</scope>
    <source>
        <strain evidence="9">KPR-1</strain>
    </source>
</reference>